<dbReference type="Gene3D" id="3.40.50.620">
    <property type="entry name" value="HUPs"/>
    <property type="match status" value="1"/>
</dbReference>
<evidence type="ECO:0000313" key="3">
    <source>
        <dbReference type="Proteomes" id="UP000515743"/>
    </source>
</evidence>
<proteinExistence type="predicted"/>
<accession>A0A7G7CSL1</accession>
<dbReference type="GO" id="GO:0005886">
    <property type="term" value="C:plasma membrane"/>
    <property type="evidence" value="ECO:0007669"/>
    <property type="project" value="TreeGrafter"/>
</dbReference>
<keyword evidence="3" id="KW-1185">Reference proteome</keyword>
<reference evidence="2 3" key="1">
    <citation type="submission" date="2020-07" db="EMBL/GenBank/DDBJ databases">
        <title>Complete genome and description of Corynebacterium incognita strain Marseille-Q3630 sp. nov.</title>
        <authorList>
            <person name="Boxberger M."/>
        </authorList>
    </citation>
    <scope>NUCLEOTIDE SEQUENCE [LARGE SCALE GENOMIC DNA]</scope>
    <source>
        <strain evidence="2 3">Marseille-Q3630</strain>
    </source>
</reference>
<dbReference type="Pfam" id="PF02698">
    <property type="entry name" value="DUF218"/>
    <property type="match status" value="1"/>
</dbReference>
<dbReference type="InterPro" id="IPR051599">
    <property type="entry name" value="Cell_Envelope_Assoc"/>
</dbReference>
<dbReference type="PANTHER" id="PTHR30336">
    <property type="entry name" value="INNER MEMBRANE PROTEIN, PROBABLE PERMEASE"/>
    <property type="match status" value="1"/>
</dbReference>
<name>A0A7G7CSL1_9CORY</name>
<dbReference type="PANTHER" id="PTHR30336:SF20">
    <property type="entry name" value="DUF218 DOMAIN-CONTAINING PROTEIN"/>
    <property type="match status" value="1"/>
</dbReference>
<evidence type="ECO:0000259" key="1">
    <source>
        <dbReference type="Pfam" id="PF02698"/>
    </source>
</evidence>
<dbReference type="AlphaFoldDB" id="A0A7G7CSL1"/>
<sequence length="157" mass="18018">MVVLGSRLIDGVPDALLRARLDRALEVADNGALFVVTGFGEAHAMRDYLVSHGVPRRRVIVESEATSTNENLENVHRLLAEKHVPGDTGDKSPWWYVVTNDFHVRRTRLWAWHLGHHVRVVAAPTPWPDKPRNYFRELVALPHSALRIAWRRWRAAR</sequence>
<feature type="domain" description="DUF218" evidence="1">
    <location>
        <begin position="1"/>
        <end position="134"/>
    </location>
</feature>
<dbReference type="InterPro" id="IPR014729">
    <property type="entry name" value="Rossmann-like_a/b/a_fold"/>
</dbReference>
<dbReference type="CDD" id="cd06259">
    <property type="entry name" value="YdcF-like"/>
    <property type="match status" value="1"/>
</dbReference>
<dbReference type="Proteomes" id="UP000515743">
    <property type="component" value="Chromosome"/>
</dbReference>
<evidence type="ECO:0000313" key="2">
    <source>
        <dbReference type="EMBL" id="QNE90577.1"/>
    </source>
</evidence>
<dbReference type="KEGG" id="cik:H0194_08190"/>
<gene>
    <name evidence="2" type="ORF">H0194_08190</name>
</gene>
<protein>
    <submittedName>
        <fullName evidence="2">YdcF family protein</fullName>
    </submittedName>
</protein>
<dbReference type="InterPro" id="IPR003848">
    <property type="entry name" value="DUF218"/>
</dbReference>
<dbReference type="EMBL" id="CP059404">
    <property type="protein sequence ID" value="QNE90577.1"/>
    <property type="molecule type" value="Genomic_DNA"/>
</dbReference>
<organism evidence="2 3">
    <name type="scientific">Corynebacterium incognita</name>
    <dbReference type="NCBI Taxonomy" id="2754725"/>
    <lineage>
        <taxon>Bacteria</taxon>
        <taxon>Bacillati</taxon>
        <taxon>Actinomycetota</taxon>
        <taxon>Actinomycetes</taxon>
        <taxon>Mycobacteriales</taxon>
        <taxon>Corynebacteriaceae</taxon>
        <taxon>Corynebacterium</taxon>
    </lineage>
</organism>